<dbReference type="SUPFAM" id="SSF46689">
    <property type="entry name" value="Homeodomain-like"/>
    <property type="match status" value="1"/>
</dbReference>
<comment type="caution">
    <text evidence="5">The sequence shown here is derived from an EMBL/GenBank/DDBJ whole genome shotgun (WGS) entry which is preliminary data.</text>
</comment>
<dbReference type="EMBL" id="JAAXOO010000001">
    <property type="protein sequence ID" value="NKY32280.1"/>
    <property type="molecule type" value="Genomic_DNA"/>
</dbReference>
<dbReference type="GO" id="GO:0003700">
    <property type="term" value="F:DNA-binding transcription factor activity"/>
    <property type="evidence" value="ECO:0007669"/>
    <property type="project" value="TreeGrafter"/>
</dbReference>
<keyword evidence="1" id="KW-0805">Transcription regulation</keyword>
<dbReference type="InterPro" id="IPR009057">
    <property type="entry name" value="Homeodomain-like_sf"/>
</dbReference>
<reference evidence="5 6" key="1">
    <citation type="submission" date="2020-04" db="EMBL/GenBank/DDBJ databases">
        <title>MicrobeNet Type strains.</title>
        <authorList>
            <person name="Nicholson A.C."/>
        </authorList>
    </citation>
    <scope>NUCLEOTIDE SEQUENCE [LARGE SCALE GENOMIC DNA]</scope>
    <source>
        <strain evidence="5 6">DSM 45078</strain>
    </source>
</reference>
<evidence type="ECO:0000313" key="6">
    <source>
        <dbReference type="Proteomes" id="UP000565715"/>
    </source>
</evidence>
<protein>
    <submittedName>
        <fullName evidence="5">TetR/AcrR family transcriptional regulator</fullName>
    </submittedName>
</protein>
<dbReference type="AlphaFoldDB" id="A0A846XBW5"/>
<evidence type="ECO:0000313" key="5">
    <source>
        <dbReference type="EMBL" id="NKY32280.1"/>
    </source>
</evidence>
<proteinExistence type="predicted"/>
<evidence type="ECO:0000256" key="1">
    <source>
        <dbReference type="ARBA" id="ARBA00023015"/>
    </source>
</evidence>
<gene>
    <name evidence="5" type="ORF">HGA13_04230</name>
</gene>
<accession>A0A846XBW5</accession>
<evidence type="ECO:0000259" key="4">
    <source>
        <dbReference type="Pfam" id="PF00440"/>
    </source>
</evidence>
<dbReference type="InterPro" id="IPR050109">
    <property type="entry name" value="HTH-type_TetR-like_transc_reg"/>
</dbReference>
<dbReference type="GO" id="GO:0000976">
    <property type="term" value="F:transcription cis-regulatory region binding"/>
    <property type="evidence" value="ECO:0007669"/>
    <property type="project" value="TreeGrafter"/>
</dbReference>
<dbReference type="PANTHER" id="PTHR30055">
    <property type="entry name" value="HTH-TYPE TRANSCRIPTIONAL REGULATOR RUTR"/>
    <property type="match status" value="1"/>
</dbReference>
<name>A0A846XBW5_9NOCA</name>
<dbReference type="InterPro" id="IPR001647">
    <property type="entry name" value="HTH_TetR"/>
</dbReference>
<sequence>MTESAPSVGLSAKQQLVLTAERLYAVHGLGGVPLRRIGDEAGMGNKSAVQYHFGSKQGLIDAILLNRVEDLTRRRRLLEARVPEGDLRRVVEAHQLPLMELAEDDNCYYLSFLEQLVREMHPLDKLPATHRDSERAYYARVGALIEHIPQPLRDIRIHQASAICLHICADRHRMRRMGSVVASFAVHVGQLLDTLVAQLVTPPSAETSAALETSGIARPTLRTLP</sequence>
<organism evidence="5 6">
    <name type="scientific">Nocardia speluncae</name>
    <dbReference type="NCBI Taxonomy" id="419477"/>
    <lineage>
        <taxon>Bacteria</taxon>
        <taxon>Bacillati</taxon>
        <taxon>Actinomycetota</taxon>
        <taxon>Actinomycetes</taxon>
        <taxon>Mycobacteriales</taxon>
        <taxon>Nocardiaceae</taxon>
        <taxon>Nocardia</taxon>
    </lineage>
</organism>
<dbReference type="Gene3D" id="1.10.357.10">
    <property type="entry name" value="Tetracycline Repressor, domain 2"/>
    <property type="match status" value="1"/>
</dbReference>
<dbReference type="Proteomes" id="UP000565715">
    <property type="component" value="Unassembled WGS sequence"/>
</dbReference>
<dbReference type="PANTHER" id="PTHR30055:SF234">
    <property type="entry name" value="HTH-TYPE TRANSCRIPTIONAL REGULATOR BETI"/>
    <property type="match status" value="1"/>
</dbReference>
<keyword evidence="2" id="KW-0238">DNA-binding</keyword>
<keyword evidence="3" id="KW-0804">Transcription</keyword>
<evidence type="ECO:0000256" key="2">
    <source>
        <dbReference type="ARBA" id="ARBA00023125"/>
    </source>
</evidence>
<dbReference type="RefSeq" id="WP_068036387.1">
    <property type="nucleotide sequence ID" value="NZ_JAAXOO010000001.1"/>
</dbReference>
<feature type="domain" description="HTH tetR-type" evidence="4">
    <location>
        <begin position="19"/>
        <end position="63"/>
    </location>
</feature>
<keyword evidence="6" id="KW-1185">Reference proteome</keyword>
<evidence type="ECO:0000256" key="3">
    <source>
        <dbReference type="ARBA" id="ARBA00023163"/>
    </source>
</evidence>
<dbReference type="Pfam" id="PF00440">
    <property type="entry name" value="TetR_N"/>
    <property type="match status" value="1"/>
</dbReference>